<dbReference type="RefSeq" id="WP_135349766.1">
    <property type="nucleotide sequence ID" value="NZ_SRJD01000026.1"/>
</dbReference>
<gene>
    <name evidence="1" type="ORF">E4665_15800</name>
</gene>
<name>A0A4Z0GKS6_9BACL</name>
<comment type="caution">
    <text evidence="1">The sequence shown here is derived from an EMBL/GenBank/DDBJ whole genome shotgun (WGS) entry which is preliminary data.</text>
</comment>
<dbReference type="OrthoDB" id="2989524at2"/>
<keyword evidence="2" id="KW-1185">Reference proteome</keyword>
<evidence type="ECO:0000313" key="1">
    <source>
        <dbReference type="EMBL" id="TGA96327.1"/>
    </source>
</evidence>
<organism evidence="1 2">
    <name type="scientific">Sporolactobacillus shoreae</name>
    <dbReference type="NCBI Taxonomy" id="1465501"/>
    <lineage>
        <taxon>Bacteria</taxon>
        <taxon>Bacillati</taxon>
        <taxon>Bacillota</taxon>
        <taxon>Bacilli</taxon>
        <taxon>Bacillales</taxon>
        <taxon>Sporolactobacillaceae</taxon>
        <taxon>Sporolactobacillus</taxon>
    </lineage>
</organism>
<accession>A0A4Z0GKS6</accession>
<dbReference type="SUPFAM" id="SSF56399">
    <property type="entry name" value="ADP-ribosylation"/>
    <property type="match status" value="1"/>
</dbReference>
<dbReference type="EMBL" id="SRJD01000026">
    <property type="protein sequence ID" value="TGA96327.1"/>
    <property type="molecule type" value="Genomic_DNA"/>
</dbReference>
<evidence type="ECO:0008006" key="3">
    <source>
        <dbReference type="Google" id="ProtNLM"/>
    </source>
</evidence>
<dbReference type="AlphaFoldDB" id="A0A4Z0GKS6"/>
<protein>
    <recommendedName>
        <fullName evidence="3">DUF3990 domain-containing protein</fullName>
    </recommendedName>
</protein>
<proteinExistence type="predicted"/>
<reference evidence="1 2" key="1">
    <citation type="journal article" date="2015" name="Int. J. Syst. Evol. Microbiol.">
        <title>Sporolactobacillus shoreae sp. nov. and Sporolactobacillus spathodeae sp. nov., two spore-forming lactic acid bacteria isolated from tree barks in Thailand.</title>
        <authorList>
            <person name="Thamacharoensuk T."/>
            <person name="Kitahara M."/>
            <person name="Ohkuma M."/>
            <person name="Thongchul N."/>
            <person name="Tanasupawat S."/>
        </authorList>
    </citation>
    <scope>NUCLEOTIDE SEQUENCE [LARGE SCALE GENOMIC DNA]</scope>
    <source>
        <strain evidence="1 2">BK92</strain>
    </source>
</reference>
<sequence>MKLTLFHGTLEDDAINILKERRFDFSSGDKHLLGTGIYLYEDVNHAEVWARMKAKHFRKIPAVLELNIEINDEKYFNLDYREPQDDFFNARCSFFKKINSGKKHDKEKVDAYYTDSKFCDFLVGLSGDELLAKTFVYVNKNDRPLVPVRYTNQKQTDRNITRHFRTEKQFCLKKNEDILDIKRIL</sequence>
<dbReference type="Proteomes" id="UP000298347">
    <property type="component" value="Unassembled WGS sequence"/>
</dbReference>
<evidence type="ECO:0000313" key="2">
    <source>
        <dbReference type="Proteomes" id="UP000298347"/>
    </source>
</evidence>